<sequence>MVESSEVHRDELLQSSVSFLKDPSIINAPLSKKIEFLKSKGLDDKELELVLELAKKKDEPSISSFSANNRQNNRDLSYQNDMYDILPPPLPTRDWRDYFIMTTASAGIIYGVYELTKRYVLPNILPESQTKLEQDKLEIQKQMNKVDKLLANIETDMVEKKQKEEERFNILDNTIQQFQNTLDDSARTRQRLEDDLSNIKSEIDMIKNSVSNFINKFEGEQNMDDILREIESLKQLIRSSNGNKTLAETTGSKYSSPNAPVPGIDEIPSTSELLARMNIKSTLNSNSQIEKASQIENTESQIPSWQKHMVNEVDVSNLESTSFALEQDEDLTMSMPQGQDDQY</sequence>
<keyword evidence="2 10" id="KW-0813">Transport</keyword>
<evidence type="ECO:0000259" key="13">
    <source>
        <dbReference type="Pfam" id="PF04695"/>
    </source>
</evidence>
<dbReference type="GO" id="GO:0016560">
    <property type="term" value="P:protein import into peroxisome matrix, docking"/>
    <property type="evidence" value="ECO:0007669"/>
    <property type="project" value="UniProtKB-UniRule"/>
</dbReference>
<evidence type="ECO:0000256" key="9">
    <source>
        <dbReference type="ARBA" id="ARBA00046271"/>
    </source>
</evidence>
<dbReference type="GO" id="GO:0008320">
    <property type="term" value="F:protein transmembrane transporter activity"/>
    <property type="evidence" value="ECO:0007669"/>
    <property type="project" value="EnsemblFungi"/>
</dbReference>
<evidence type="ECO:0000256" key="2">
    <source>
        <dbReference type="ARBA" id="ARBA00022448"/>
    </source>
</evidence>
<dbReference type="InterPro" id="IPR025655">
    <property type="entry name" value="PEX14"/>
</dbReference>
<dbReference type="KEGG" id="tpf:TPHA_0G00900"/>
<evidence type="ECO:0000256" key="5">
    <source>
        <dbReference type="ARBA" id="ARBA00023136"/>
    </source>
</evidence>
<keyword evidence="3 10" id="KW-0653">Protein transport</keyword>
<keyword evidence="11" id="KW-0175">Coiled coil</keyword>
<dbReference type="eggNOG" id="KOG2629">
    <property type="taxonomic scope" value="Eukaryota"/>
</dbReference>
<comment type="subcellular location">
    <subcellularLocation>
        <location evidence="9 10">Peroxisome membrane</location>
    </subcellularLocation>
</comment>
<comment type="function">
    <text evidence="10">Component of the PEX13-PEX14 docking complex, a translocon channel that specifically mediates the import of peroxisomal cargo proteins bound to PEX5 receptor. The PEX13-PEX14 docking complex forms a large import pore which can be opened to a diameter of about 9 nm. Mechanistically, PEX5 receptor along with cargo proteins associates with the PEX14 subunit of the PEX13-PEX14 docking complex in the cytosol, leading to the insertion of the receptor into the organelle membrane with the concomitant translocation of the cargo into the peroxisome matrix.</text>
</comment>
<evidence type="ECO:0000256" key="10">
    <source>
        <dbReference type="RuleBase" id="RU367032"/>
    </source>
</evidence>
<dbReference type="InterPro" id="IPR036388">
    <property type="entry name" value="WH-like_DNA-bd_sf"/>
</dbReference>
<proteinExistence type="inferred from homology"/>
<accession>G8BVJ8</accession>
<dbReference type="GO" id="GO:0030674">
    <property type="term" value="F:protein-macromolecule adaptor activity"/>
    <property type="evidence" value="ECO:0007669"/>
    <property type="project" value="EnsemblFungi"/>
</dbReference>
<feature type="domain" description="Peroxisome membrane anchor protein Pex14p N-terminal" evidence="13">
    <location>
        <begin position="9"/>
        <end position="51"/>
    </location>
</feature>
<evidence type="ECO:0000256" key="1">
    <source>
        <dbReference type="ARBA" id="ARBA00005443"/>
    </source>
</evidence>
<dbReference type="EMBL" id="HE612862">
    <property type="protein sequence ID" value="CCE63926.1"/>
    <property type="molecule type" value="Genomic_DNA"/>
</dbReference>
<organism evidence="14 15">
    <name type="scientific">Tetrapisispora phaffii (strain ATCC 24235 / CBS 4417 / NBRC 1672 / NRRL Y-8282 / UCD 70-5)</name>
    <name type="common">Yeast</name>
    <name type="synonym">Fabospora phaffii</name>
    <dbReference type="NCBI Taxonomy" id="1071381"/>
    <lineage>
        <taxon>Eukaryota</taxon>
        <taxon>Fungi</taxon>
        <taxon>Dikarya</taxon>
        <taxon>Ascomycota</taxon>
        <taxon>Saccharomycotina</taxon>
        <taxon>Saccharomycetes</taxon>
        <taxon>Saccharomycetales</taxon>
        <taxon>Saccharomycetaceae</taxon>
        <taxon>Tetrapisispora</taxon>
    </lineage>
</organism>
<dbReference type="PANTHER" id="PTHR23058:SF0">
    <property type="entry name" value="PEROXISOMAL MEMBRANE PROTEIN PEX14"/>
    <property type="match status" value="1"/>
</dbReference>
<dbReference type="GeneID" id="11535912"/>
<dbReference type="GO" id="GO:0005102">
    <property type="term" value="F:signaling receptor binding"/>
    <property type="evidence" value="ECO:0007669"/>
    <property type="project" value="TreeGrafter"/>
</dbReference>
<dbReference type="OMA" id="YGAYEVT"/>
<dbReference type="OrthoDB" id="5549158at2759"/>
<evidence type="ECO:0000256" key="6">
    <source>
        <dbReference type="ARBA" id="ARBA00023140"/>
    </source>
</evidence>
<keyword evidence="15" id="KW-1185">Reference proteome</keyword>
<reference evidence="14 15" key="1">
    <citation type="journal article" date="2011" name="Proc. Natl. Acad. Sci. U.S.A.">
        <title>Evolutionary erosion of yeast sex chromosomes by mating-type switching accidents.</title>
        <authorList>
            <person name="Gordon J.L."/>
            <person name="Armisen D."/>
            <person name="Proux-Wera E."/>
            <person name="Oheigeartaigh S.S."/>
            <person name="Byrne K.P."/>
            <person name="Wolfe K.H."/>
        </authorList>
    </citation>
    <scope>NUCLEOTIDE SEQUENCE [LARGE SCALE GENOMIC DNA]</scope>
    <source>
        <strain evidence="15">ATCC 24235 / CBS 4417 / NBRC 1672 / NRRL Y-8282 / UCD 70-5</strain>
    </source>
</reference>
<keyword evidence="5 10" id="KW-0472">Membrane</keyword>
<dbReference type="GO" id="GO:0005778">
    <property type="term" value="C:peroxisomal membrane"/>
    <property type="evidence" value="ECO:0007669"/>
    <property type="project" value="UniProtKB-SubCell"/>
</dbReference>
<evidence type="ECO:0000256" key="7">
    <source>
        <dbReference type="ARBA" id="ARBA00029502"/>
    </source>
</evidence>
<dbReference type="PANTHER" id="PTHR23058">
    <property type="entry name" value="PEROXISOMAL MEMBRANE PROTEIN PEX14"/>
    <property type="match status" value="1"/>
</dbReference>
<dbReference type="Proteomes" id="UP000005666">
    <property type="component" value="Chromosome 7"/>
</dbReference>
<dbReference type="STRING" id="1071381.G8BVJ8"/>
<evidence type="ECO:0000256" key="11">
    <source>
        <dbReference type="SAM" id="Coils"/>
    </source>
</evidence>
<dbReference type="RefSeq" id="XP_003686360.1">
    <property type="nucleotide sequence ID" value="XM_003686312.1"/>
</dbReference>
<comment type="similarity">
    <text evidence="1 10">Belongs to the peroxin-14 family.</text>
</comment>
<dbReference type="InterPro" id="IPR006785">
    <property type="entry name" value="Pex14_N"/>
</dbReference>
<evidence type="ECO:0000313" key="14">
    <source>
        <dbReference type="EMBL" id="CCE63926.1"/>
    </source>
</evidence>
<dbReference type="Pfam" id="PF04695">
    <property type="entry name" value="Pex14_N"/>
    <property type="match status" value="1"/>
</dbReference>
<dbReference type="HOGENOM" id="CLU_045718_0_0_1"/>
<evidence type="ECO:0000256" key="8">
    <source>
        <dbReference type="ARBA" id="ARBA00029691"/>
    </source>
</evidence>
<evidence type="ECO:0000313" key="15">
    <source>
        <dbReference type="Proteomes" id="UP000005666"/>
    </source>
</evidence>
<feature type="coiled-coil region" evidence="11">
    <location>
        <begin position="132"/>
        <end position="243"/>
    </location>
</feature>
<evidence type="ECO:0000256" key="4">
    <source>
        <dbReference type="ARBA" id="ARBA00023010"/>
    </source>
</evidence>
<dbReference type="GO" id="GO:1990429">
    <property type="term" value="C:peroxisomal importomer complex"/>
    <property type="evidence" value="ECO:0007669"/>
    <property type="project" value="EnsemblFungi"/>
</dbReference>
<evidence type="ECO:0000256" key="3">
    <source>
        <dbReference type="ARBA" id="ARBA00022927"/>
    </source>
</evidence>
<feature type="compositionally biased region" description="Polar residues" evidence="12">
    <location>
        <begin position="334"/>
        <end position="343"/>
    </location>
</feature>
<dbReference type="AlphaFoldDB" id="G8BVJ8"/>
<keyword evidence="4" id="KW-0811">Translocation</keyword>
<keyword evidence="6 10" id="KW-0576">Peroxisome</keyword>
<evidence type="ECO:0000256" key="12">
    <source>
        <dbReference type="SAM" id="MobiDB-lite"/>
    </source>
</evidence>
<protein>
    <recommendedName>
        <fullName evidence="7 10">Peroxisomal membrane protein PEX14</fullName>
    </recommendedName>
    <alternativeName>
        <fullName evidence="8 10">Peroxin-14</fullName>
    </alternativeName>
</protein>
<dbReference type="Gene3D" id="1.10.10.10">
    <property type="entry name" value="Winged helix-like DNA-binding domain superfamily/Winged helix DNA-binding domain"/>
    <property type="match status" value="1"/>
</dbReference>
<name>G8BVJ8_TETPH</name>
<feature type="region of interest" description="Disordered" evidence="12">
    <location>
        <begin position="320"/>
        <end position="343"/>
    </location>
</feature>
<gene>
    <name evidence="14" type="primary">TPHA0G00900</name>
    <name evidence="14" type="ordered locus">TPHA_0G00900</name>
</gene>